<evidence type="ECO:0000259" key="1">
    <source>
        <dbReference type="PROSITE" id="PS50206"/>
    </source>
</evidence>
<dbReference type="NCBIfam" id="NF033788">
    <property type="entry name" value="HTH_metalloreg"/>
    <property type="match status" value="1"/>
</dbReference>
<dbReference type="SMART" id="SM00418">
    <property type="entry name" value="HTH_ARSR"/>
    <property type="match status" value="1"/>
</dbReference>
<dbReference type="EMBL" id="JWYV01000015">
    <property type="protein sequence ID" value="KKC98816.1"/>
    <property type="molecule type" value="Genomic_DNA"/>
</dbReference>
<dbReference type="Gene3D" id="1.10.10.10">
    <property type="entry name" value="Winged helix-like DNA-binding domain superfamily/Winged helix DNA-binding domain"/>
    <property type="match status" value="1"/>
</dbReference>
<sequence>MSTINNQYHIYSELADLARPLGNAHRLILLEHIAQGEKSVEKLAELADLTVANTSQHLQQLKRNGYVQTRREGKHVFYRLADAPVVELLMALRQFAEFNHSEIRKLVKGTLHHQRDVEAISREELLVRMQENSVTLLDVRPEEEFEQGHLPGAINIPLGELEARLSELPKEQEIVAYCRGPYCSLSITAVNALKEKGLSARRLNDGVPEWKAAGFKIDAV</sequence>
<dbReference type="GO" id="GO:0003700">
    <property type="term" value="F:DNA-binding transcription factor activity"/>
    <property type="evidence" value="ECO:0007669"/>
    <property type="project" value="InterPro"/>
</dbReference>
<dbReference type="PRINTS" id="PR00778">
    <property type="entry name" value="HTHARSR"/>
</dbReference>
<evidence type="ECO:0000259" key="2">
    <source>
        <dbReference type="PROSITE" id="PS50987"/>
    </source>
</evidence>
<dbReference type="Gene3D" id="3.40.250.10">
    <property type="entry name" value="Rhodanese-like domain"/>
    <property type="match status" value="1"/>
</dbReference>
<evidence type="ECO:0000313" key="3">
    <source>
        <dbReference type="EMBL" id="KKC98816.1"/>
    </source>
</evidence>
<dbReference type="AlphaFoldDB" id="A0A0F5VAL0"/>
<dbReference type="RefSeq" id="WP_046221599.1">
    <property type="nucleotide sequence ID" value="NZ_JWYV01000015.1"/>
</dbReference>
<dbReference type="FunFam" id="3.40.250.10:FF:000039">
    <property type="entry name" value="ArsR family transcriptional regulator"/>
    <property type="match status" value="1"/>
</dbReference>
<dbReference type="InterPro" id="IPR036390">
    <property type="entry name" value="WH_DNA-bd_sf"/>
</dbReference>
<gene>
    <name evidence="3" type="ORF">KY46_15875</name>
</gene>
<reference evidence="3 4" key="1">
    <citation type="submission" date="2014-12" db="EMBL/GenBank/DDBJ databases">
        <title>Mercury Reductase activity and rhizosphere competence traits in the genome of root associated Photobacterium halotolerans MELD1.</title>
        <authorList>
            <person name="Mathew D.C."/>
            <person name="Huang C.-C."/>
        </authorList>
    </citation>
    <scope>NUCLEOTIDE SEQUENCE [LARGE SCALE GENOMIC DNA]</scope>
    <source>
        <strain evidence="3 4">MELD1</strain>
    </source>
</reference>
<dbReference type="InterPro" id="IPR001845">
    <property type="entry name" value="HTH_ArsR_DNA-bd_dom"/>
</dbReference>
<organism evidence="3 4">
    <name type="scientific">Photobacterium halotolerans</name>
    <dbReference type="NCBI Taxonomy" id="265726"/>
    <lineage>
        <taxon>Bacteria</taxon>
        <taxon>Pseudomonadati</taxon>
        <taxon>Pseudomonadota</taxon>
        <taxon>Gammaproteobacteria</taxon>
        <taxon>Vibrionales</taxon>
        <taxon>Vibrionaceae</taxon>
        <taxon>Photobacterium</taxon>
    </lineage>
</organism>
<dbReference type="Pfam" id="PF01022">
    <property type="entry name" value="HTH_5"/>
    <property type="match status" value="1"/>
</dbReference>
<dbReference type="SUPFAM" id="SSF52821">
    <property type="entry name" value="Rhodanese/Cell cycle control phosphatase"/>
    <property type="match status" value="1"/>
</dbReference>
<dbReference type="GO" id="GO:0004792">
    <property type="term" value="F:thiosulfate-cyanide sulfurtransferase activity"/>
    <property type="evidence" value="ECO:0007669"/>
    <property type="project" value="InterPro"/>
</dbReference>
<feature type="domain" description="Rhodanese" evidence="1">
    <location>
        <begin position="130"/>
        <end position="219"/>
    </location>
</feature>
<dbReference type="Proteomes" id="UP000033633">
    <property type="component" value="Unassembled WGS sequence"/>
</dbReference>
<dbReference type="InterPro" id="IPR036873">
    <property type="entry name" value="Rhodanese-like_dom_sf"/>
</dbReference>
<protein>
    <submittedName>
        <fullName evidence="3">ArsR family transcriptional regulator</fullName>
    </submittedName>
</protein>
<dbReference type="PROSITE" id="PS00380">
    <property type="entry name" value="RHODANESE_1"/>
    <property type="match status" value="1"/>
</dbReference>
<dbReference type="PATRIC" id="fig|265726.11.peg.1424"/>
<proteinExistence type="predicted"/>
<dbReference type="CDD" id="cd00158">
    <property type="entry name" value="RHOD"/>
    <property type="match status" value="1"/>
</dbReference>
<dbReference type="PANTHER" id="PTHR43031">
    <property type="entry name" value="FAD-DEPENDENT OXIDOREDUCTASE"/>
    <property type="match status" value="1"/>
</dbReference>
<dbReference type="InterPro" id="IPR001307">
    <property type="entry name" value="Thiosulphate_STrfase_CS"/>
</dbReference>
<dbReference type="SUPFAM" id="SSF46785">
    <property type="entry name" value="Winged helix' DNA-binding domain"/>
    <property type="match status" value="1"/>
</dbReference>
<dbReference type="InterPro" id="IPR036388">
    <property type="entry name" value="WH-like_DNA-bd_sf"/>
</dbReference>
<evidence type="ECO:0000313" key="4">
    <source>
        <dbReference type="Proteomes" id="UP000033633"/>
    </source>
</evidence>
<dbReference type="Pfam" id="PF00581">
    <property type="entry name" value="Rhodanese"/>
    <property type="match status" value="1"/>
</dbReference>
<feature type="domain" description="HTH arsR-type" evidence="2">
    <location>
        <begin position="6"/>
        <end position="100"/>
    </location>
</feature>
<dbReference type="InterPro" id="IPR001763">
    <property type="entry name" value="Rhodanese-like_dom"/>
</dbReference>
<dbReference type="OrthoDB" id="9814704at2"/>
<keyword evidence="4" id="KW-1185">Reference proteome</keyword>
<accession>A0A0F5VAL0</accession>
<dbReference type="STRING" id="265726.KY46_15875"/>
<dbReference type="CDD" id="cd00090">
    <property type="entry name" value="HTH_ARSR"/>
    <property type="match status" value="1"/>
</dbReference>
<dbReference type="InterPro" id="IPR011991">
    <property type="entry name" value="ArsR-like_HTH"/>
</dbReference>
<dbReference type="InterPro" id="IPR050229">
    <property type="entry name" value="GlpE_sulfurtransferase"/>
</dbReference>
<dbReference type="PROSITE" id="PS50987">
    <property type="entry name" value="HTH_ARSR_2"/>
    <property type="match status" value="1"/>
</dbReference>
<name>A0A0F5VAL0_9GAMM</name>
<dbReference type="SMART" id="SM00450">
    <property type="entry name" value="RHOD"/>
    <property type="match status" value="1"/>
</dbReference>
<dbReference type="PANTHER" id="PTHR43031:SF1">
    <property type="entry name" value="PYRIDINE NUCLEOTIDE-DISULPHIDE OXIDOREDUCTASE"/>
    <property type="match status" value="1"/>
</dbReference>
<dbReference type="PROSITE" id="PS50206">
    <property type="entry name" value="RHODANESE_3"/>
    <property type="match status" value="1"/>
</dbReference>
<comment type="caution">
    <text evidence="3">The sequence shown here is derived from an EMBL/GenBank/DDBJ whole genome shotgun (WGS) entry which is preliminary data.</text>
</comment>